<feature type="chain" id="PRO_5038710708" description="Alpha/beta fold hydrolase" evidence="1">
    <location>
        <begin position="19"/>
        <end position="538"/>
    </location>
</feature>
<name>A0A916YYP0_9BACL</name>
<feature type="domain" description="AB hydrolase-1" evidence="3">
    <location>
        <begin position="263"/>
        <end position="502"/>
    </location>
</feature>
<sequence length="538" mass="58743">MIKRTAILKCLAAGSLLAAGTMQPFQALGAGAEKASASGSIPLRIIAESIGARVQWSDSDKQATITRGQKELVIKSGAGGAELVEGRIFVALATIRQGLEVELDWTQEEGLTISQEDIQTRSSYFVYLLQNGKFAAAKEMMNAKLQQLLPEQFLQMYWMGNISAFGSPSQLVMLSENKTAVHHNATLGYLTAEKTPLGITVRYDSEGKIDDLYMPVMPAGAYQKPSYDNSTQYDEQELVIGQGENALPATLTIPKGDGPFPAVVLVHGSGPSDRDETVGAYKPFRDLAAGLAANHIAVLRFEKRTMEHTLQSGLNPLFTVKDESVDDALAGVKTLQGQSAIDTDQIYVLGHSQGGMLVPKIVKEDTAGTIAGTIVMAGPSGPLEDLLLQQYERLLERAKEAKQPTEALEQQIQIWKQTLTVLKDPQYSADHVPAGFQLQNAAWWFDFRNYYAGELAKGQTESMLILQGENDAQVGMDQFEGWKQALSGREDISFKSYPKLNHFFVSTEKPSTGEEYTVPGNIPEDVISDIAGWINMDK</sequence>
<keyword evidence="5" id="KW-1185">Reference proteome</keyword>
<dbReference type="Gene3D" id="3.30.457.10">
    <property type="entry name" value="Copper amine oxidase-like, N-terminal domain"/>
    <property type="match status" value="1"/>
</dbReference>
<dbReference type="Pfam" id="PF12697">
    <property type="entry name" value="Abhydrolase_6"/>
    <property type="match status" value="1"/>
</dbReference>
<proteinExistence type="predicted"/>
<evidence type="ECO:0000259" key="2">
    <source>
        <dbReference type="Pfam" id="PF07833"/>
    </source>
</evidence>
<comment type="caution">
    <text evidence="4">The sequence shown here is derived from an EMBL/GenBank/DDBJ whole genome shotgun (WGS) entry which is preliminary data.</text>
</comment>
<evidence type="ECO:0000313" key="4">
    <source>
        <dbReference type="EMBL" id="GGD67398.1"/>
    </source>
</evidence>
<organism evidence="4 5">
    <name type="scientific">Paenibacillus nasutitermitis</name>
    <dbReference type="NCBI Taxonomy" id="1652958"/>
    <lineage>
        <taxon>Bacteria</taxon>
        <taxon>Bacillati</taxon>
        <taxon>Bacillota</taxon>
        <taxon>Bacilli</taxon>
        <taxon>Bacillales</taxon>
        <taxon>Paenibacillaceae</taxon>
        <taxon>Paenibacillus</taxon>
    </lineage>
</organism>
<dbReference type="InterPro" id="IPR036582">
    <property type="entry name" value="Mao_N_sf"/>
</dbReference>
<dbReference type="InterPro" id="IPR053145">
    <property type="entry name" value="AB_hydrolase_Est10"/>
</dbReference>
<dbReference type="Pfam" id="PF07833">
    <property type="entry name" value="Cu_amine_oxidN1"/>
    <property type="match status" value="1"/>
</dbReference>
<dbReference type="Gene3D" id="3.40.50.1820">
    <property type="entry name" value="alpha/beta hydrolase"/>
    <property type="match status" value="1"/>
</dbReference>
<evidence type="ECO:0000259" key="3">
    <source>
        <dbReference type="Pfam" id="PF12697"/>
    </source>
</evidence>
<dbReference type="SUPFAM" id="SSF55383">
    <property type="entry name" value="Copper amine oxidase, domain N"/>
    <property type="match status" value="1"/>
</dbReference>
<accession>A0A916YYP0</accession>
<dbReference type="GO" id="GO:0052689">
    <property type="term" value="F:carboxylic ester hydrolase activity"/>
    <property type="evidence" value="ECO:0007669"/>
    <property type="project" value="TreeGrafter"/>
</dbReference>
<keyword evidence="1" id="KW-0732">Signal</keyword>
<evidence type="ECO:0000313" key="5">
    <source>
        <dbReference type="Proteomes" id="UP000612456"/>
    </source>
</evidence>
<gene>
    <name evidence="4" type="ORF">GCM10010911_26480</name>
</gene>
<dbReference type="PANTHER" id="PTHR43265">
    <property type="entry name" value="ESTERASE ESTD"/>
    <property type="match status" value="1"/>
</dbReference>
<feature type="signal peptide" evidence="1">
    <location>
        <begin position="1"/>
        <end position="18"/>
    </location>
</feature>
<evidence type="ECO:0008006" key="6">
    <source>
        <dbReference type="Google" id="ProtNLM"/>
    </source>
</evidence>
<protein>
    <recommendedName>
        <fullName evidence="6">Alpha/beta fold hydrolase</fullName>
    </recommendedName>
</protein>
<dbReference type="Proteomes" id="UP000612456">
    <property type="component" value="Unassembled WGS sequence"/>
</dbReference>
<dbReference type="InterPro" id="IPR029058">
    <property type="entry name" value="AB_hydrolase_fold"/>
</dbReference>
<dbReference type="AlphaFoldDB" id="A0A916YYP0"/>
<reference evidence="4" key="1">
    <citation type="journal article" date="2014" name="Int. J. Syst. Evol. Microbiol.">
        <title>Complete genome sequence of Corynebacterium casei LMG S-19264T (=DSM 44701T), isolated from a smear-ripened cheese.</title>
        <authorList>
            <consortium name="US DOE Joint Genome Institute (JGI-PGF)"/>
            <person name="Walter F."/>
            <person name="Albersmeier A."/>
            <person name="Kalinowski J."/>
            <person name="Ruckert C."/>
        </authorList>
    </citation>
    <scope>NUCLEOTIDE SEQUENCE</scope>
    <source>
        <strain evidence="4">CGMCC 1.15178</strain>
    </source>
</reference>
<reference evidence="4" key="2">
    <citation type="submission" date="2020-09" db="EMBL/GenBank/DDBJ databases">
        <authorList>
            <person name="Sun Q."/>
            <person name="Zhou Y."/>
        </authorList>
    </citation>
    <scope>NUCLEOTIDE SEQUENCE</scope>
    <source>
        <strain evidence="4">CGMCC 1.15178</strain>
    </source>
</reference>
<feature type="domain" description="Copper amine oxidase-like N-terminal" evidence="2">
    <location>
        <begin position="41"/>
        <end position="109"/>
    </location>
</feature>
<dbReference type="RefSeq" id="WP_188992432.1">
    <property type="nucleotide sequence ID" value="NZ_BMHP01000002.1"/>
</dbReference>
<evidence type="ECO:0000256" key="1">
    <source>
        <dbReference type="SAM" id="SignalP"/>
    </source>
</evidence>
<dbReference type="EMBL" id="BMHP01000002">
    <property type="protein sequence ID" value="GGD67398.1"/>
    <property type="molecule type" value="Genomic_DNA"/>
</dbReference>
<dbReference type="SUPFAM" id="SSF53474">
    <property type="entry name" value="alpha/beta-Hydrolases"/>
    <property type="match status" value="1"/>
</dbReference>
<dbReference type="PANTHER" id="PTHR43265:SF1">
    <property type="entry name" value="ESTERASE ESTD"/>
    <property type="match status" value="1"/>
</dbReference>
<dbReference type="InterPro" id="IPR000073">
    <property type="entry name" value="AB_hydrolase_1"/>
</dbReference>
<dbReference type="InterPro" id="IPR012854">
    <property type="entry name" value="Cu_amine_oxidase-like_N"/>
</dbReference>